<feature type="region of interest" description="Disordered" evidence="1">
    <location>
        <begin position="108"/>
        <end position="132"/>
    </location>
</feature>
<name>A0A6V7Q1Z1_ANACO</name>
<dbReference type="AlphaFoldDB" id="A0A6V7Q1Z1"/>
<dbReference type="EMBL" id="LR862131">
    <property type="protein sequence ID" value="CAD1837020.1"/>
    <property type="molecule type" value="Genomic_DNA"/>
</dbReference>
<evidence type="ECO:0000256" key="1">
    <source>
        <dbReference type="SAM" id="MobiDB-lite"/>
    </source>
</evidence>
<organism evidence="3">
    <name type="scientific">Ananas comosus var. bracteatus</name>
    <name type="common">red pineapple</name>
    <dbReference type="NCBI Taxonomy" id="296719"/>
    <lineage>
        <taxon>Eukaryota</taxon>
        <taxon>Viridiplantae</taxon>
        <taxon>Streptophyta</taxon>
        <taxon>Embryophyta</taxon>
        <taxon>Tracheophyta</taxon>
        <taxon>Spermatophyta</taxon>
        <taxon>Magnoliopsida</taxon>
        <taxon>Liliopsida</taxon>
        <taxon>Poales</taxon>
        <taxon>Bromeliaceae</taxon>
        <taxon>Bromelioideae</taxon>
        <taxon>Ananas</taxon>
    </lineage>
</organism>
<feature type="compositionally biased region" description="Basic and acidic residues" evidence="1">
    <location>
        <begin position="113"/>
        <end position="131"/>
    </location>
</feature>
<feature type="signal peptide" evidence="2">
    <location>
        <begin position="1"/>
        <end position="22"/>
    </location>
</feature>
<gene>
    <name evidence="3" type="ORF">CB5_LOCUS20231</name>
</gene>
<evidence type="ECO:0000313" key="3">
    <source>
        <dbReference type="EMBL" id="CAD1837020.1"/>
    </source>
</evidence>
<keyword evidence="2" id="KW-0732">Signal</keyword>
<reference evidence="3" key="1">
    <citation type="submission" date="2020-07" db="EMBL/GenBank/DDBJ databases">
        <authorList>
            <person name="Lin J."/>
        </authorList>
    </citation>
    <scope>NUCLEOTIDE SEQUENCE</scope>
</reference>
<accession>A0A6V7Q1Z1</accession>
<sequence>MPRSSNPHLLLLLLLQLPFSSSPTPPLFLNPVRISSPPKSPKALVLSLLFPTPTRGNPKGNPIPCQVHQSVPNLPQKGRAHRLPVPLRRPLLRAAPVLRCPRLLLRLQGRGPGGDREEQPRDQSLQDHQDMRSTNLRFCGSFSC</sequence>
<feature type="chain" id="PRO_5028092064" evidence="2">
    <location>
        <begin position="23"/>
        <end position="144"/>
    </location>
</feature>
<proteinExistence type="predicted"/>
<evidence type="ECO:0000256" key="2">
    <source>
        <dbReference type="SAM" id="SignalP"/>
    </source>
</evidence>
<protein>
    <submittedName>
        <fullName evidence="3">Uncharacterized protein</fullName>
    </submittedName>
</protein>